<proteinExistence type="inferred from homology"/>
<comment type="caution">
    <text evidence="3">The sequence shown here is derived from an EMBL/GenBank/DDBJ whole genome shotgun (WGS) entry which is preliminary data.</text>
</comment>
<dbReference type="GO" id="GO:0004497">
    <property type="term" value="F:monooxygenase activity"/>
    <property type="evidence" value="ECO:0007669"/>
    <property type="project" value="InterPro"/>
</dbReference>
<comment type="similarity">
    <text evidence="1">Belongs to the cytochrome P450 family.</text>
</comment>
<dbReference type="Pfam" id="PF00067">
    <property type="entry name" value="p450"/>
    <property type="match status" value="1"/>
</dbReference>
<dbReference type="PRINTS" id="PR00463">
    <property type="entry name" value="EP450I"/>
</dbReference>
<reference evidence="3 4" key="1">
    <citation type="journal article" date="2018" name="New Phytol.">
        <title>Phylogenomics of Endogonaceae and evolution of mycorrhizas within Mucoromycota.</title>
        <authorList>
            <person name="Chang Y."/>
            <person name="Desiro A."/>
            <person name="Na H."/>
            <person name="Sandor L."/>
            <person name="Lipzen A."/>
            <person name="Clum A."/>
            <person name="Barry K."/>
            <person name="Grigoriev I.V."/>
            <person name="Martin F.M."/>
            <person name="Stajich J.E."/>
            <person name="Smith M.E."/>
            <person name="Bonito G."/>
            <person name="Spatafora J.W."/>
        </authorList>
    </citation>
    <scope>NUCLEOTIDE SEQUENCE [LARGE SCALE GENOMIC DNA]</scope>
    <source>
        <strain evidence="3 4">GMNB39</strain>
    </source>
</reference>
<keyword evidence="4" id="KW-1185">Reference proteome</keyword>
<dbReference type="GO" id="GO:0005506">
    <property type="term" value="F:iron ion binding"/>
    <property type="evidence" value="ECO:0007669"/>
    <property type="project" value="InterPro"/>
</dbReference>
<organism evidence="3 4">
    <name type="scientific">Jimgerdemannia flammicorona</name>
    <dbReference type="NCBI Taxonomy" id="994334"/>
    <lineage>
        <taxon>Eukaryota</taxon>
        <taxon>Fungi</taxon>
        <taxon>Fungi incertae sedis</taxon>
        <taxon>Mucoromycota</taxon>
        <taxon>Mucoromycotina</taxon>
        <taxon>Endogonomycetes</taxon>
        <taxon>Endogonales</taxon>
        <taxon>Endogonaceae</taxon>
        <taxon>Jimgerdemannia</taxon>
    </lineage>
</organism>
<dbReference type="Gene3D" id="1.10.630.10">
    <property type="entry name" value="Cytochrome P450"/>
    <property type="match status" value="1"/>
</dbReference>
<evidence type="ECO:0000313" key="4">
    <source>
        <dbReference type="Proteomes" id="UP000268093"/>
    </source>
</evidence>
<dbReference type="AlphaFoldDB" id="A0A433BFB1"/>
<gene>
    <name evidence="3" type="ORF">BC936DRAFT_138867</name>
</gene>
<dbReference type="PANTHER" id="PTHR24305">
    <property type="entry name" value="CYTOCHROME P450"/>
    <property type="match status" value="1"/>
</dbReference>
<dbReference type="PANTHER" id="PTHR24305:SF166">
    <property type="entry name" value="CYTOCHROME P450 12A4, MITOCHONDRIAL-RELATED"/>
    <property type="match status" value="1"/>
</dbReference>
<evidence type="ECO:0000313" key="3">
    <source>
        <dbReference type="EMBL" id="RUP24972.1"/>
    </source>
</evidence>
<accession>A0A433BFB1</accession>
<name>A0A433BFB1_9FUNG</name>
<evidence type="ECO:0000256" key="2">
    <source>
        <dbReference type="SAM" id="Phobius"/>
    </source>
</evidence>
<sequence>MSIPVGLTLALLAISTLVAFFARIFLKIYLIEMAVRKSGIPTRPSRHFLRGDTDAFKNSKGKSYMGFFGAAKELGQSVFFMRLLSTPILVITDPAVAQYVMTTRNFPKAAWVYKVITASAPTSLVGLNGFEHRRVRRQVMPAFSVNFLKKQVPVMVERSLFLMKRLDELAGNEINLQEWFGKTALDIVGLLGFGFDFGLVDTGDKEMKHMIDTVIGSQTAILKLDPTVFWRRNNFDKNYISQKKKFDDIARDLIRKGRKEKEEGDTLDPEMMDDQRKNLNILSLLLKTEFKNDWEKPLSDDELIDQIITFIFAGSETSGNTLGFCVAFLSKNPSVLAKLRAEIDAAIEALPSLEDVTYNTAMSLKYLDCVLKEVLRMAPIITATTREVDAHGEVVAGYQVPKGTWLYVSTYAIHHSEALWTDPERFWPERFEQKTIDAEEAAGRKRHSYSYIPFASGATLAQIEIKIILIHFISMFDWDMIKGDPSEFGGTVSLRLNDCIVNLKRRVCAKRGLSRMRIKFLRPFTQRGDCMMDG</sequence>
<dbReference type="GO" id="GO:0016705">
    <property type="term" value="F:oxidoreductase activity, acting on paired donors, with incorporation or reduction of molecular oxygen"/>
    <property type="evidence" value="ECO:0007669"/>
    <property type="project" value="InterPro"/>
</dbReference>
<dbReference type="OrthoDB" id="1470350at2759"/>
<keyword evidence="2" id="KW-1133">Transmembrane helix</keyword>
<dbReference type="GO" id="GO:0020037">
    <property type="term" value="F:heme binding"/>
    <property type="evidence" value="ECO:0007669"/>
    <property type="project" value="InterPro"/>
</dbReference>
<dbReference type="InterPro" id="IPR001128">
    <property type="entry name" value="Cyt_P450"/>
</dbReference>
<dbReference type="InterPro" id="IPR050121">
    <property type="entry name" value="Cytochrome_P450_monoxygenase"/>
</dbReference>
<dbReference type="InterPro" id="IPR002401">
    <property type="entry name" value="Cyt_P450_E_grp-I"/>
</dbReference>
<dbReference type="SUPFAM" id="SSF48264">
    <property type="entry name" value="Cytochrome P450"/>
    <property type="match status" value="1"/>
</dbReference>
<feature type="transmembrane region" description="Helical" evidence="2">
    <location>
        <begin position="6"/>
        <end position="26"/>
    </location>
</feature>
<keyword evidence="2" id="KW-0472">Membrane</keyword>
<dbReference type="InterPro" id="IPR036396">
    <property type="entry name" value="Cyt_P450_sf"/>
</dbReference>
<dbReference type="EMBL" id="RBNI01013880">
    <property type="protein sequence ID" value="RUP24972.1"/>
    <property type="molecule type" value="Genomic_DNA"/>
</dbReference>
<dbReference type="Proteomes" id="UP000268093">
    <property type="component" value="Unassembled WGS sequence"/>
</dbReference>
<protein>
    <submittedName>
        <fullName evidence="3">Cytochrome P450</fullName>
    </submittedName>
</protein>
<keyword evidence="2" id="KW-0812">Transmembrane</keyword>
<evidence type="ECO:0000256" key="1">
    <source>
        <dbReference type="ARBA" id="ARBA00010617"/>
    </source>
</evidence>